<feature type="compositionally biased region" description="Low complexity" evidence="4">
    <location>
        <begin position="576"/>
        <end position="590"/>
    </location>
</feature>
<keyword evidence="7" id="KW-1185">Reference proteome</keyword>
<dbReference type="PROSITE" id="PS50048">
    <property type="entry name" value="ZN2_CY6_FUNGAL_2"/>
    <property type="match status" value="1"/>
</dbReference>
<dbReference type="GO" id="GO:0000981">
    <property type="term" value="F:DNA-binding transcription factor activity, RNA polymerase II-specific"/>
    <property type="evidence" value="ECO:0007669"/>
    <property type="project" value="InterPro"/>
</dbReference>
<evidence type="ECO:0000313" key="7">
    <source>
        <dbReference type="Proteomes" id="UP000803844"/>
    </source>
</evidence>
<feature type="compositionally biased region" description="Low complexity" evidence="4">
    <location>
        <begin position="555"/>
        <end position="566"/>
    </location>
</feature>
<accession>A0A9P4XYI2</accession>
<gene>
    <name evidence="6" type="ORF">M406DRAFT_72844</name>
</gene>
<reference evidence="6" key="1">
    <citation type="journal article" date="2020" name="Phytopathology">
        <title>Genome sequence of the chestnut blight fungus Cryphonectria parasitica EP155: A fundamental resource for an archetypical invasive plant pathogen.</title>
        <authorList>
            <person name="Crouch J.A."/>
            <person name="Dawe A."/>
            <person name="Aerts A."/>
            <person name="Barry K."/>
            <person name="Churchill A.C.L."/>
            <person name="Grimwood J."/>
            <person name="Hillman B."/>
            <person name="Milgroom M.G."/>
            <person name="Pangilinan J."/>
            <person name="Smith M."/>
            <person name="Salamov A."/>
            <person name="Schmutz J."/>
            <person name="Yadav J."/>
            <person name="Grigoriev I.V."/>
            <person name="Nuss D."/>
        </authorList>
    </citation>
    <scope>NUCLEOTIDE SEQUENCE</scope>
    <source>
        <strain evidence="6">EP155</strain>
    </source>
</reference>
<evidence type="ECO:0000256" key="3">
    <source>
        <dbReference type="ARBA" id="ARBA00023242"/>
    </source>
</evidence>
<feature type="region of interest" description="Disordered" evidence="4">
    <location>
        <begin position="1"/>
        <end position="20"/>
    </location>
</feature>
<evidence type="ECO:0000313" key="6">
    <source>
        <dbReference type="EMBL" id="KAF3762870.1"/>
    </source>
</evidence>
<evidence type="ECO:0000259" key="5">
    <source>
        <dbReference type="PROSITE" id="PS50048"/>
    </source>
</evidence>
<dbReference type="Gene3D" id="4.10.240.10">
    <property type="entry name" value="Zn(2)-C6 fungal-type DNA-binding domain"/>
    <property type="match status" value="1"/>
</dbReference>
<dbReference type="PROSITE" id="PS00463">
    <property type="entry name" value="ZN2_CY6_FUNGAL_1"/>
    <property type="match status" value="1"/>
</dbReference>
<dbReference type="Pfam" id="PF00172">
    <property type="entry name" value="Zn_clus"/>
    <property type="match status" value="1"/>
</dbReference>
<dbReference type="EMBL" id="MU032350">
    <property type="protein sequence ID" value="KAF3762870.1"/>
    <property type="molecule type" value="Genomic_DNA"/>
</dbReference>
<dbReference type="SUPFAM" id="SSF57701">
    <property type="entry name" value="Zn2/Cys6 DNA-binding domain"/>
    <property type="match status" value="1"/>
</dbReference>
<dbReference type="InterPro" id="IPR036864">
    <property type="entry name" value="Zn2-C6_fun-type_DNA-bd_sf"/>
</dbReference>
<proteinExistence type="predicted"/>
<feature type="compositionally biased region" description="Pro residues" evidence="4">
    <location>
        <begin position="1"/>
        <end position="11"/>
    </location>
</feature>
<dbReference type="GO" id="GO:0008270">
    <property type="term" value="F:zinc ion binding"/>
    <property type="evidence" value="ECO:0007669"/>
    <property type="project" value="InterPro"/>
</dbReference>
<dbReference type="InterPro" id="IPR001138">
    <property type="entry name" value="Zn2Cys6_DnaBD"/>
</dbReference>
<dbReference type="InterPro" id="IPR051127">
    <property type="entry name" value="Fungal_SecMet_Regulators"/>
</dbReference>
<keyword evidence="2" id="KW-0804">Transcription</keyword>
<dbReference type="AlphaFoldDB" id="A0A9P4XYI2"/>
<dbReference type="PANTHER" id="PTHR47424:SF14">
    <property type="entry name" value="ZINC FINGER PROTEIN GRT1"/>
    <property type="match status" value="1"/>
</dbReference>
<dbReference type="GeneID" id="63842711"/>
<feature type="compositionally biased region" description="Polar residues" evidence="4">
    <location>
        <begin position="465"/>
        <end position="475"/>
    </location>
</feature>
<evidence type="ECO:0000256" key="4">
    <source>
        <dbReference type="SAM" id="MobiDB-lite"/>
    </source>
</evidence>
<keyword evidence="1" id="KW-0805">Transcription regulation</keyword>
<feature type="domain" description="Zn(2)-C6 fungal-type" evidence="5">
    <location>
        <begin position="67"/>
        <end position="101"/>
    </location>
</feature>
<sequence>MVSRPYYPPPHPHAKNGARYPSGRSCAPYLSYSERRYQLPSHDAQVITMTDTQTEETTPPRKRIAVACGRCRKRKIRCSGDSGGGQPCDNCKNSGTEQCLFLRVRSTLLPQPGGPSNNTSCTHHDELLLLPLLGGCSRSDMVRDSQVQSQEAPMREDCRYDYNMDISRSLAQRGAAAASMAHMSTAMTQYPQDMQHLLGPATGALPAAASYRGNGYSPIGPEWADAYGSDASVDYALSCPPYPVLNNDPVHMVSSYGHWPAAAASRQRAGGHGANGVCLDSDAGYAYSAMSSNTTALAPRPAVSVPGDSSAYSFSGIAASLPSAGSERLLPTPISQTLGNGSGNNSYRGDGLLSGYGASRPGQGSTAVSGVTICQTTPVAPLSTDVTAAAVGYASSAYEYATAARSSQQHGGNPAVTYAAASSGGSETIFGPSDRSAATQGSAVDLSGYTYGAASPAVESPSMPRASSGSIHGLTSRSVAESSPSSAGYVESDSSASTPRPSGAYQHQSPSHGHTHSHVGAAAASIPHHPHHHQHHHQQHHGVSHHASPRHASRHLSQQQQQQQQQHAITSSTAYGEVSSGRSSGSSSSGLLGGPTGGTIAATDSHRVSVTSHR</sequence>
<dbReference type="Proteomes" id="UP000803844">
    <property type="component" value="Unassembled WGS sequence"/>
</dbReference>
<protein>
    <recommendedName>
        <fullName evidence="5">Zn(2)-C6 fungal-type domain-containing protein</fullName>
    </recommendedName>
</protein>
<dbReference type="CDD" id="cd00067">
    <property type="entry name" value="GAL4"/>
    <property type="match status" value="1"/>
</dbReference>
<feature type="compositionally biased region" description="Polar residues" evidence="4">
    <location>
        <begin position="492"/>
        <end position="512"/>
    </location>
</feature>
<organism evidence="6 7">
    <name type="scientific">Cryphonectria parasitica (strain ATCC 38755 / EP155)</name>
    <dbReference type="NCBI Taxonomy" id="660469"/>
    <lineage>
        <taxon>Eukaryota</taxon>
        <taxon>Fungi</taxon>
        <taxon>Dikarya</taxon>
        <taxon>Ascomycota</taxon>
        <taxon>Pezizomycotina</taxon>
        <taxon>Sordariomycetes</taxon>
        <taxon>Sordariomycetidae</taxon>
        <taxon>Diaporthales</taxon>
        <taxon>Cryphonectriaceae</taxon>
        <taxon>Cryphonectria-Endothia species complex</taxon>
        <taxon>Cryphonectria</taxon>
    </lineage>
</organism>
<evidence type="ECO:0000256" key="1">
    <source>
        <dbReference type="ARBA" id="ARBA00023015"/>
    </source>
</evidence>
<dbReference type="PANTHER" id="PTHR47424">
    <property type="entry name" value="REGULATORY PROTEIN GAL4"/>
    <property type="match status" value="1"/>
</dbReference>
<evidence type="ECO:0000256" key="2">
    <source>
        <dbReference type="ARBA" id="ARBA00023163"/>
    </source>
</evidence>
<feature type="compositionally biased region" description="Low complexity" evidence="4">
    <location>
        <begin position="476"/>
        <end position="486"/>
    </location>
</feature>
<name>A0A9P4XYI2_CRYP1</name>
<comment type="caution">
    <text evidence="6">The sequence shown here is derived from an EMBL/GenBank/DDBJ whole genome shotgun (WGS) entry which is preliminary data.</text>
</comment>
<dbReference type="RefSeq" id="XP_040773849.1">
    <property type="nucleotide sequence ID" value="XM_040925582.1"/>
</dbReference>
<dbReference type="SMART" id="SM00066">
    <property type="entry name" value="GAL4"/>
    <property type="match status" value="1"/>
</dbReference>
<dbReference type="OrthoDB" id="5394557at2759"/>
<keyword evidence="3" id="KW-0539">Nucleus</keyword>
<feature type="region of interest" description="Disordered" evidence="4">
    <location>
        <begin position="456"/>
        <end position="614"/>
    </location>
</feature>
<feature type="compositionally biased region" description="Basic residues" evidence="4">
    <location>
        <begin position="528"/>
        <end position="554"/>
    </location>
</feature>